<dbReference type="Proteomes" id="UP000053748">
    <property type="component" value="Unassembled WGS sequence"/>
</dbReference>
<dbReference type="PANTHER" id="PTHR22550:SF18">
    <property type="entry name" value="VWFA DOMAIN-CONTAINING PROTEIN"/>
    <property type="match status" value="1"/>
</dbReference>
<dbReference type="PANTHER" id="PTHR22550">
    <property type="entry name" value="SPORE GERMINATION PROTEIN"/>
    <property type="match status" value="1"/>
</dbReference>
<dbReference type="RefSeq" id="WP_000192599.1">
    <property type="nucleotide sequence ID" value="NZ_CAWMSS010000001.1"/>
</dbReference>
<evidence type="ECO:0000313" key="3">
    <source>
        <dbReference type="EMBL" id="PNM57861.1"/>
    </source>
</evidence>
<comment type="caution">
    <text evidence="3">The sequence shown here is derived from an EMBL/GenBank/DDBJ whole genome shotgun (WGS) entry which is preliminary data.</text>
</comment>
<keyword evidence="4" id="KW-1185">Reference proteome</keyword>
<dbReference type="SUPFAM" id="SSF53300">
    <property type="entry name" value="vWA-like"/>
    <property type="match status" value="1"/>
</dbReference>
<organism evidence="3 4">
    <name type="scientific">Vibrio mimicus</name>
    <dbReference type="NCBI Taxonomy" id="674"/>
    <lineage>
        <taxon>Bacteria</taxon>
        <taxon>Pseudomonadati</taxon>
        <taxon>Pseudomonadota</taxon>
        <taxon>Gammaproteobacteria</taxon>
        <taxon>Vibrionales</taxon>
        <taxon>Vibrionaceae</taxon>
        <taxon>Vibrio</taxon>
    </lineage>
</organism>
<dbReference type="SMART" id="SM00327">
    <property type="entry name" value="VWA"/>
    <property type="match status" value="1"/>
</dbReference>
<evidence type="ECO:0000313" key="4">
    <source>
        <dbReference type="Proteomes" id="UP000053748"/>
    </source>
</evidence>
<dbReference type="Gene3D" id="3.40.50.410">
    <property type="entry name" value="von Willebrand factor, type A domain"/>
    <property type="match status" value="1"/>
</dbReference>
<dbReference type="OrthoDB" id="6206554at2"/>
<keyword evidence="1" id="KW-1133">Transmembrane helix</keyword>
<dbReference type="PROSITE" id="PS50234">
    <property type="entry name" value="VWFA"/>
    <property type="match status" value="1"/>
</dbReference>
<protein>
    <submittedName>
        <fullName evidence="3">VWA domain-containing protein</fullName>
    </submittedName>
</protein>
<feature type="transmembrane region" description="Helical" evidence="1">
    <location>
        <begin position="6"/>
        <end position="25"/>
    </location>
</feature>
<gene>
    <name evidence="3" type="ORF">AL544_018320</name>
</gene>
<evidence type="ECO:0000259" key="2">
    <source>
        <dbReference type="PROSITE" id="PS50234"/>
    </source>
</evidence>
<proteinExistence type="predicted"/>
<feature type="transmembrane region" description="Helical" evidence="1">
    <location>
        <begin position="305"/>
        <end position="323"/>
    </location>
</feature>
<dbReference type="InterPro" id="IPR050768">
    <property type="entry name" value="UPF0353/GerABKA_families"/>
</dbReference>
<keyword evidence="1" id="KW-0472">Membrane</keyword>
<dbReference type="STRING" id="674.VM_10045"/>
<dbReference type="Pfam" id="PF13519">
    <property type="entry name" value="VWA_2"/>
    <property type="match status" value="1"/>
</dbReference>
<evidence type="ECO:0000256" key="1">
    <source>
        <dbReference type="SAM" id="Phobius"/>
    </source>
</evidence>
<sequence>MTQLEFAYPWAFALLPLPLLIYWLVPAYRSRENAIKVPFFTQIIEALNETPKVAAGLLNASHWQHIALIVSWLLIVTALAKPSVLGEVQTREAFGRDVLMVVDLSGSMEEKDFSTAAGEQLSRLTAAKRVLRNFVTQRQGDRFGLILFGDAAFIQTPFTADQDVWLNLLDEAETGMAGQSTNLGDAIGLGIKVFEQSPSTSQDQIMLVLTDGNDTGSFVSPVDAAKIAAAKGIRIYVIAMGDPENVGEQPLDMDVVNRVSSLTQARSFVAIDQPQLNEAYQVIDQLEPQKYSSESYRPKLSLHHYLIAMVLVLHLVLFSWMTLQQLRNKKETQNE</sequence>
<keyword evidence="1" id="KW-0812">Transmembrane</keyword>
<dbReference type="EMBL" id="LOSJ02000002">
    <property type="protein sequence ID" value="PNM57861.1"/>
    <property type="molecule type" value="Genomic_DNA"/>
</dbReference>
<dbReference type="AlphaFoldDB" id="A0A2J9V271"/>
<dbReference type="InterPro" id="IPR036465">
    <property type="entry name" value="vWFA_dom_sf"/>
</dbReference>
<dbReference type="InterPro" id="IPR002035">
    <property type="entry name" value="VWF_A"/>
</dbReference>
<name>A0A2J9V271_VIBMI</name>
<feature type="domain" description="VWFA" evidence="2">
    <location>
        <begin position="97"/>
        <end position="286"/>
    </location>
</feature>
<accession>A0A2J9V271</accession>
<reference evidence="3" key="1">
    <citation type="submission" date="2017-12" db="EMBL/GenBank/DDBJ databases">
        <title>FDA dAtabase for Regulatory Grade micrObial Sequences (FDA-ARGOS): Supporting development and validation of Infectious Disease Dx tests.</title>
        <authorList>
            <person name="Hoffmann M."/>
            <person name="Allard M."/>
            <person name="Evans P."/>
            <person name="Brown E."/>
            <person name="Tallon L.J."/>
            <person name="Sadzewicz L."/>
            <person name="Sengamalay N."/>
            <person name="Ott S."/>
            <person name="Godinez A."/>
            <person name="Nagaraj S."/>
            <person name="Vavikolanu K."/>
            <person name="Aluvathingal J."/>
            <person name="Nadendla S."/>
            <person name="Hobson J."/>
            <person name="Sichtig H."/>
        </authorList>
    </citation>
    <scope>NUCLEOTIDE SEQUENCE [LARGE SCALE GENOMIC DNA]</scope>
    <source>
        <strain evidence="3">FDAARGOS_113</strain>
    </source>
</reference>